<evidence type="ECO:0000259" key="3">
    <source>
        <dbReference type="PROSITE" id="PS50977"/>
    </source>
</evidence>
<dbReference type="Pfam" id="PF00440">
    <property type="entry name" value="TetR_N"/>
    <property type="match status" value="1"/>
</dbReference>
<gene>
    <name evidence="4" type="ORF">GCM10011610_67700</name>
</gene>
<dbReference type="InterPro" id="IPR050109">
    <property type="entry name" value="HTH-type_TetR-like_transc_reg"/>
</dbReference>
<comment type="caution">
    <text evidence="4">The sequence shown here is derived from an EMBL/GenBank/DDBJ whole genome shotgun (WGS) entry which is preliminary data.</text>
</comment>
<dbReference type="PROSITE" id="PS50977">
    <property type="entry name" value="HTH_TETR_2"/>
    <property type="match status" value="1"/>
</dbReference>
<proteinExistence type="predicted"/>
<dbReference type="InterPro" id="IPR009057">
    <property type="entry name" value="Homeodomain-like_sf"/>
</dbReference>
<dbReference type="PANTHER" id="PTHR30055">
    <property type="entry name" value="HTH-TYPE TRANSCRIPTIONAL REGULATOR RUTR"/>
    <property type="match status" value="1"/>
</dbReference>
<dbReference type="RefSeq" id="WP_229740354.1">
    <property type="nucleotide sequence ID" value="NZ_BMNE01000013.1"/>
</dbReference>
<evidence type="ECO:0000313" key="5">
    <source>
        <dbReference type="Proteomes" id="UP000658127"/>
    </source>
</evidence>
<name>A0ABQ2L1X4_9NOCA</name>
<dbReference type="InterPro" id="IPR001647">
    <property type="entry name" value="HTH_TetR"/>
</dbReference>
<dbReference type="EMBL" id="BMNE01000013">
    <property type="protein sequence ID" value="GGN99596.1"/>
    <property type="molecule type" value="Genomic_DNA"/>
</dbReference>
<keyword evidence="5" id="KW-1185">Reference proteome</keyword>
<accession>A0ABQ2L1X4</accession>
<feature type="DNA-binding region" description="H-T-H motif" evidence="2">
    <location>
        <begin position="35"/>
        <end position="54"/>
    </location>
</feature>
<evidence type="ECO:0000256" key="1">
    <source>
        <dbReference type="ARBA" id="ARBA00023125"/>
    </source>
</evidence>
<dbReference type="PRINTS" id="PR00455">
    <property type="entry name" value="HTHTETR"/>
</dbReference>
<dbReference type="PANTHER" id="PTHR30055:SF235">
    <property type="entry name" value="TRANSCRIPTIONAL REGULATORY PROTEIN"/>
    <property type="match status" value="1"/>
</dbReference>
<dbReference type="SUPFAM" id="SSF46689">
    <property type="entry name" value="Homeodomain-like"/>
    <property type="match status" value="1"/>
</dbReference>
<organism evidence="4 5">
    <name type="scientific">Nocardia rhizosphaerihabitans</name>
    <dbReference type="NCBI Taxonomy" id="1691570"/>
    <lineage>
        <taxon>Bacteria</taxon>
        <taxon>Bacillati</taxon>
        <taxon>Actinomycetota</taxon>
        <taxon>Actinomycetes</taxon>
        <taxon>Mycobacteriales</taxon>
        <taxon>Nocardiaceae</taxon>
        <taxon>Nocardia</taxon>
    </lineage>
</organism>
<feature type="domain" description="HTH tetR-type" evidence="3">
    <location>
        <begin position="12"/>
        <end position="72"/>
    </location>
</feature>
<evidence type="ECO:0000256" key="2">
    <source>
        <dbReference type="PROSITE-ProRule" id="PRU00335"/>
    </source>
</evidence>
<evidence type="ECO:0000313" key="4">
    <source>
        <dbReference type="EMBL" id="GGN99596.1"/>
    </source>
</evidence>
<dbReference type="Gene3D" id="1.10.357.10">
    <property type="entry name" value="Tetracycline Repressor, domain 2"/>
    <property type="match status" value="1"/>
</dbReference>
<reference evidence="5" key="1">
    <citation type="journal article" date="2019" name="Int. J. Syst. Evol. Microbiol.">
        <title>The Global Catalogue of Microorganisms (GCM) 10K type strain sequencing project: providing services to taxonomists for standard genome sequencing and annotation.</title>
        <authorList>
            <consortium name="The Broad Institute Genomics Platform"/>
            <consortium name="The Broad Institute Genome Sequencing Center for Infectious Disease"/>
            <person name="Wu L."/>
            <person name="Ma J."/>
        </authorList>
    </citation>
    <scope>NUCLEOTIDE SEQUENCE [LARGE SCALE GENOMIC DNA]</scope>
    <source>
        <strain evidence="5">CGMCC 4.7329</strain>
    </source>
</reference>
<sequence length="198" mass="22366">MKPERSADTEDSSTRSALLDAAEHIMLEEGYAAVSSRRLGTRAEVNPALVYYYFGNMDNLFVELFRRGADRSYERQLLALESAQPLWALWEAIHDQSHTALTMEFVALANHRKAIRAEISDSSRRFRTLQLEAVTKVLAEYGNHAVGYTPGALVLLMSSVSRFLRMEEAFDVDTGHADVIDLIESFLREVEGERRPAI</sequence>
<protein>
    <submittedName>
        <fullName evidence="4">TetR family transcriptional regulator</fullName>
    </submittedName>
</protein>
<dbReference type="Proteomes" id="UP000658127">
    <property type="component" value="Unassembled WGS sequence"/>
</dbReference>
<keyword evidence="1 2" id="KW-0238">DNA-binding</keyword>